<keyword evidence="2 4" id="KW-0238">DNA-binding</keyword>
<protein>
    <recommendedName>
        <fullName evidence="6">HTH tetR-type domain-containing protein</fullName>
    </recommendedName>
</protein>
<feature type="DNA-binding region" description="H-T-H motif" evidence="4">
    <location>
        <begin position="127"/>
        <end position="146"/>
    </location>
</feature>
<dbReference type="PRINTS" id="PR00455">
    <property type="entry name" value="HTHTETR"/>
</dbReference>
<reference evidence="7 8" key="1">
    <citation type="submission" date="2017-11" db="EMBL/GenBank/DDBJ databases">
        <title>Draft genome sequence of Mitsuaria sp. HWN-4.</title>
        <authorList>
            <person name="Gundlapally S.R."/>
        </authorList>
    </citation>
    <scope>NUCLEOTIDE SEQUENCE [LARGE SCALE GENOMIC DNA]</scope>
    <source>
        <strain evidence="7 8">HWN-4</strain>
    </source>
</reference>
<accession>A0A2G9CFQ8</accession>
<dbReference type="GO" id="GO:0000976">
    <property type="term" value="F:transcription cis-regulatory region binding"/>
    <property type="evidence" value="ECO:0007669"/>
    <property type="project" value="TreeGrafter"/>
</dbReference>
<dbReference type="SUPFAM" id="SSF48498">
    <property type="entry name" value="Tetracyclin repressor-like, C-terminal domain"/>
    <property type="match status" value="1"/>
</dbReference>
<keyword evidence="1" id="KW-0805">Transcription regulation</keyword>
<dbReference type="GO" id="GO:0003700">
    <property type="term" value="F:DNA-binding transcription factor activity"/>
    <property type="evidence" value="ECO:0007669"/>
    <property type="project" value="TreeGrafter"/>
</dbReference>
<keyword evidence="8" id="KW-1185">Reference proteome</keyword>
<dbReference type="InterPro" id="IPR050109">
    <property type="entry name" value="HTH-type_TetR-like_transc_reg"/>
</dbReference>
<evidence type="ECO:0000256" key="1">
    <source>
        <dbReference type="ARBA" id="ARBA00023015"/>
    </source>
</evidence>
<feature type="domain" description="HTH tetR-type" evidence="6">
    <location>
        <begin position="104"/>
        <end position="164"/>
    </location>
</feature>
<dbReference type="PROSITE" id="PS50977">
    <property type="entry name" value="HTH_TETR_2"/>
    <property type="match status" value="1"/>
</dbReference>
<evidence type="ECO:0000259" key="6">
    <source>
        <dbReference type="PROSITE" id="PS50977"/>
    </source>
</evidence>
<evidence type="ECO:0000313" key="7">
    <source>
        <dbReference type="EMBL" id="PIM55227.1"/>
    </source>
</evidence>
<evidence type="ECO:0000256" key="5">
    <source>
        <dbReference type="SAM" id="MobiDB-lite"/>
    </source>
</evidence>
<evidence type="ECO:0000256" key="4">
    <source>
        <dbReference type="PROSITE-ProRule" id="PRU00335"/>
    </source>
</evidence>
<dbReference type="PANTHER" id="PTHR30055:SF234">
    <property type="entry name" value="HTH-TYPE TRANSCRIPTIONAL REGULATOR BETI"/>
    <property type="match status" value="1"/>
</dbReference>
<proteinExistence type="predicted"/>
<dbReference type="InterPro" id="IPR036271">
    <property type="entry name" value="Tet_transcr_reg_TetR-rel_C_sf"/>
</dbReference>
<dbReference type="Proteomes" id="UP000231501">
    <property type="component" value="Unassembled WGS sequence"/>
</dbReference>
<dbReference type="Pfam" id="PF13305">
    <property type="entry name" value="TetR_C_33"/>
    <property type="match status" value="1"/>
</dbReference>
<organism evidence="7 8">
    <name type="scientific">Roseateles chitinivorans</name>
    <dbReference type="NCBI Taxonomy" id="2917965"/>
    <lineage>
        <taxon>Bacteria</taxon>
        <taxon>Pseudomonadati</taxon>
        <taxon>Pseudomonadota</taxon>
        <taxon>Betaproteobacteria</taxon>
        <taxon>Burkholderiales</taxon>
        <taxon>Sphaerotilaceae</taxon>
        <taxon>Roseateles</taxon>
    </lineage>
</organism>
<keyword evidence="3" id="KW-0804">Transcription</keyword>
<evidence type="ECO:0000256" key="3">
    <source>
        <dbReference type="ARBA" id="ARBA00023163"/>
    </source>
</evidence>
<dbReference type="Gene3D" id="1.10.357.10">
    <property type="entry name" value="Tetracycline Repressor, domain 2"/>
    <property type="match status" value="1"/>
</dbReference>
<dbReference type="InterPro" id="IPR009057">
    <property type="entry name" value="Homeodomain-like_sf"/>
</dbReference>
<comment type="caution">
    <text evidence="7">The sequence shown here is derived from an EMBL/GenBank/DDBJ whole genome shotgun (WGS) entry which is preliminary data.</text>
</comment>
<dbReference type="PANTHER" id="PTHR30055">
    <property type="entry name" value="HTH-TYPE TRANSCRIPTIONAL REGULATOR RUTR"/>
    <property type="match status" value="1"/>
</dbReference>
<dbReference type="InterPro" id="IPR001647">
    <property type="entry name" value="HTH_TetR"/>
</dbReference>
<sequence length="273" mass="28013">MVSKSTSGGRAPMPDPRPSGPKGLHPTAGVVQSGPEGAADARPAVKPQPRVRQKVAKPEGPLKRQAQRKAMSDGGAEATTAMAQSAEAGLPPTASQQRRAAHKQALEAGILAAARELFAERGAEALTLREVGAAVGYSHATLYSFFHDKGELLARLAQDSLQAVLTRLQGAADGAAPGAEAAAVARAFVSWGLQHPHDYRLLMLDTPVALREALIAGLDALIAPAALPAARAAALWAGLHGLVMLEQDGLALGGTASRAKRVEALLVGLVGTV</sequence>
<dbReference type="InterPro" id="IPR025996">
    <property type="entry name" value="MT1864/Rv1816-like_C"/>
</dbReference>
<dbReference type="EMBL" id="PEOG01000003">
    <property type="protein sequence ID" value="PIM55227.1"/>
    <property type="molecule type" value="Genomic_DNA"/>
</dbReference>
<name>A0A2G9CFQ8_9BURK</name>
<evidence type="ECO:0000256" key="2">
    <source>
        <dbReference type="ARBA" id="ARBA00023125"/>
    </source>
</evidence>
<feature type="region of interest" description="Disordered" evidence="5">
    <location>
        <begin position="1"/>
        <end position="101"/>
    </location>
</feature>
<evidence type="ECO:0000313" key="8">
    <source>
        <dbReference type="Proteomes" id="UP000231501"/>
    </source>
</evidence>
<dbReference type="AlphaFoldDB" id="A0A2G9CFQ8"/>
<dbReference type="Pfam" id="PF00440">
    <property type="entry name" value="TetR_N"/>
    <property type="match status" value="1"/>
</dbReference>
<dbReference type="SUPFAM" id="SSF46689">
    <property type="entry name" value="Homeodomain-like"/>
    <property type="match status" value="1"/>
</dbReference>
<dbReference type="Gene3D" id="1.10.10.60">
    <property type="entry name" value="Homeodomain-like"/>
    <property type="match status" value="1"/>
</dbReference>
<gene>
    <name evidence="7" type="ORF">CS062_00365</name>
</gene>